<comment type="subcellular location">
    <subcellularLocation>
        <location evidence="1 7">Cell outer membrane</location>
        <topology evidence="1 7">Multi-pass membrane protein</topology>
    </subcellularLocation>
</comment>
<keyword evidence="3 7" id="KW-1134">Transmembrane beta strand</keyword>
<dbReference type="InterPro" id="IPR008969">
    <property type="entry name" value="CarboxyPept-like_regulatory"/>
</dbReference>
<evidence type="ECO:0000256" key="3">
    <source>
        <dbReference type="ARBA" id="ARBA00022452"/>
    </source>
</evidence>
<dbReference type="InterPro" id="IPR023996">
    <property type="entry name" value="TonB-dep_OMP_SusC/RagA"/>
</dbReference>
<evidence type="ECO:0000313" key="10">
    <source>
        <dbReference type="EMBL" id="MFD2591649.1"/>
    </source>
</evidence>
<evidence type="ECO:0000256" key="2">
    <source>
        <dbReference type="ARBA" id="ARBA00022448"/>
    </source>
</evidence>
<evidence type="ECO:0000256" key="6">
    <source>
        <dbReference type="ARBA" id="ARBA00023237"/>
    </source>
</evidence>
<organism evidence="10 11">
    <name type="scientific">Aquimarina hainanensis</name>
    <dbReference type="NCBI Taxonomy" id="1578017"/>
    <lineage>
        <taxon>Bacteria</taxon>
        <taxon>Pseudomonadati</taxon>
        <taxon>Bacteroidota</taxon>
        <taxon>Flavobacteriia</taxon>
        <taxon>Flavobacteriales</taxon>
        <taxon>Flavobacteriaceae</taxon>
        <taxon>Aquimarina</taxon>
    </lineage>
</organism>
<evidence type="ECO:0000259" key="9">
    <source>
        <dbReference type="Pfam" id="PF07715"/>
    </source>
</evidence>
<protein>
    <submittedName>
        <fullName evidence="10">SusC/RagA family TonB-linked outer membrane protein</fullName>
    </submittedName>
</protein>
<dbReference type="RefSeq" id="WP_378253372.1">
    <property type="nucleotide sequence ID" value="NZ_JBHSJV010000001.1"/>
</dbReference>
<keyword evidence="5 7" id="KW-0472">Membrane</keyword>
<dbReference type="InterPro" id="IPR037066">
    <property type="entry name" value="Plug_dom_sf"/>
</dbReference>
<evidence type="ECO:0000313" key="11">
    <source>
        <dbReference type="Proteomes" id="UP001597459"/>
    </source>
</evidence>
<dbReference type="Gene3D" id="2.170.130.10">
    <property type="entry name" value="TonB-dependent receptor, plug domain"/>
    <property type="match status" value="1"/>
</dbReference>
<dbReference type="PROSITE" id="PS52016">
    <property type="entry name" value="TONB_DEPENDENT_REC_3"/>
    <property type="match status" value="1"/>
</dbReference>
<keyword evidence="11" id="KW-1185">Reference proteome</keyword>
<sequence length="1028" mass="113281">MRTKFSGILTLLLAFVVQLTFAQEKTVTGTVTDNSGLPLPGVNILIKGTNNGTQTDFDGNYSIKANRGAVITFSYIGFTTKEMAIGDNSVISIQLEEDSAELEEVVVMGYSSKRKSEVTGSVVQIKAAEIEQVPVASVDQVLQGKVSGLTISGNSGTPGSVQQIRIRGISSITAGNEPLYVIDGVPMDNIDLADTRGDGGNTAPASSTLSSLSSINSSDIASITVLKDASAIAAYGARGANGVIVITTKSGKTGKTTYTLNSSVGFSNDAVSGPTVLTAAEREQLFYESLYNTFGASEGFSRDQAQAYYEANTNVFGRDYLDWNAAGRPEGNWADVIKNKDAVQSEYNFSVTGGDEKSNFYASLGLFNSEATVIGADFKRISGSLRYSRDLSNKLKFNTKTTVANTEQDGLLEGSAYFGSPRTAKYFMSPLRTPYNSDGTINIDNVGSVRNPLWIAENDISLNKFTRIINNNSITWDTPIENLSFTSRANIDYTVFDRKRYQNRTHGDAEDLGGSASRTTRIITNYVFQNSLNYNFIVNDLHKFDLKLLQEYQENKRNYLNAEGENFAADGLTNLNSAGKPTTADSRFFDWSVASYLGTMSYGYDNKYLLNATYRKEASSRFHESNRWGTFWSLGAAWNVQNESFMTGTEDIINNLKLRASYGISGNANIDLNTYQTLLGYDADYQGSSAVYPSTFGNNSLTWEKSKSFDTGVDFGLFQNRVSGSFSYYRRESTDLLQEVPLSRTTGFGIQNQNIGRMENKGFEVELNVEIVRSDDFNLSIGGNLSTNKNEVLELATDGNGEEISISTGTRRVQSGHTVWEWYMRKFAGVDTNTGENLYYLNGTDGETTTNYNEAERAFQGTGALPTLTAGANIHIDYKGFFLDANAYYAGGHQVYEDWARYTNGNDRFSLQFYNGINTVLDRWQEPGDVTEVSKVTYTAEPWRTHTRFLHDGDFIRLKNITLGYNFQNKHLDLVGLASARIFVRGTNVFTWVKDSGLKYDPEVQANGFTSLTTPPTKTYSLGVNLKF</sequence>
<dbReference type="InterPro" id="IPR012910">
    <property type="entry name" value="Plug_dom"/>
</dbReference>
<dbReference type="Pfam" id="PF13715">
    <property type="entry name" value="CarbopepD_reg_2"/>
    <property type="match status" value="1"/>
</dbReference>
<gene>
    <name evidence="10" type="ORF">ACFSTE_12495</name>
</gene>
<evidence type="ECO:0000256" key="1">
    <source>
        <dbReference type="ARBA" id="ARBA00004571"/>
    </source>
</evidence>
<keyword evidence="2 7" id="KW-0813">Transport</keyword>
<comment type="similarity">
    <text evidence="7">Belongs to the TonB-dependent receptor family.</text>
</comment>
<proteinExistence type="inferred from homology"/>
<keyword evidence="4 7" id="KW-0812">Transmembrane</keyword>
<evidence type="ECO:0000256" key="7">
    <source>
        <dbReference type="PROSITE-ProRule" id="PRU01360"/>
    </source>
</evidence>
<accession>A0ABW5N9K1</accession>
<dbReference type="Pfam" id="PF07715">
    <property type="entry name" value="Plug"/>
    <property type="match status" value="1"/>
</dbReference>
<dbReference type="SUPFAM" id="SSF49464">
    <property type="entry name" value="Carboxypeptidase regulatory domain-like"/>
    <property type="match status" value="1"/>
</dbReference>
<feature type="signal peptide" evidence="8">
    <location>
        <begin position="1"/>
        <end position="22"/>
    </location>
</feature>
<evidence type="ECO:0000256" key="8">
    <source>
        <dbReference type="SAM" id="SignalP"/>
    </source>
</evidence>
<feature type="chain" id="PRO_5045851786" evidence="8">
    <location>
        <begin position="23"/>
        <end position="1028"/>
    </location>
</feature>
<dbReference type="SUPFAM" id="SSF56935">
    <property type="entry name" value="Porins"/>
    <property type="match status" value="1"/>
</dbReference>
<evidence type="ECO:0000256" key="5">
    <source>
        <dbReference type="ARBA" id="ARBA00023136"/>
    </source>
</evidence>
<keyword evidence="8" id="KW-0732">Signal</keyword>
<evidence type="ECO:0000256" key="4">
    <source>
        <dbReference type="ARBA" id="ARBA00022692"/>
    </source>
</evidence>
<dbReference type="NCBIfam" id="TIGR04056">
    <property type="entry name" value="OMP_RagA_SusC"/>
    <property type="match status" value="1"/>
</dbReference>
<name>A0ABW5N9K1_9FLAO</name>
<dbReference type="Proteomes" id="UP001597459">
    <property type="component" value="Unassembled WGS sequence"/>
</dbReference>
<dbReference type="NCBIfam" id="TIGR04057">
    <property type="entry name" value="SusC_RagA_signa"/>
    <property type="match status" value="1"/>
</dbReference>
<comment type="caution">
    <text evidence="10">The sequence shown here is derived from an EMBL/GenBank/DDBJ whole genome shotgun (WGS) entry which is preliminary data.</text>
</comment>
<dbReference type="Gene3D" id="2.60.40.1120">
    <property type="entry name" value="Carboxypeptidase-like, regulatory domain"/>
    <property type="match status" value="1"/>
</dbReference>
<reference evidence="11" key="1">
    <citation type="journal article" date="2019" name="Int. J. Syst. Evol. Microbiol.">
        <title>The Global Catalogue of Microorganisms (GCM) 10K type strain sequencing project: providing services to taxonomists for standard genome sequencing and annotation.</title>
        <authorList>
            <consortium name="The Broad Institute Genomics Platform"/>
            <consortium name="The Broad Institute Genome Sequencing Center for Infectious Disease"/>
            <person name="Wu L."/>
            <person name="Ma J."/>
        </authorList>
    </citation>
    <scope>NUCLEOTIDE SEQUENCE [LARGE SCALE GENOMIC DNA]</scope>
    <source>
        <strain evidence="11">KCTC 42423</strain>
    </source>
</reference>
<feature type="domain" description="TonB-dependent receptor plug" evidence="9">
    <location>
        <begin position="115"/>
        <end position="243"/>
    </location>
</feature>
<dbReference type="EMBL" id="JBHULX010000022">
    <property type="protein sequence ID" value="MFD2591649.1"/>
    <property type="molecule type" value="Genomic_DNA"/>
</dbReference>
<dbReference type="InterPro" id="IPR036942">
    <property type="entry name" value="Beta-barrel_TonB_sf"/>
</dbReference>
<keyword evidence="6 7" id="KW-0998">Cell outer membrane</keyword>
<dbReference type="InterPro" id="IPR023997">
    <property type="entry name" value="TonB-dep_OMP_SusC/RagA_CS"/>
</dbReference>
<dbReference type="Gene3D" id="2.40.170.20">
    <property type="entry name" value="TonB-dependent receptor, beta-barrel domain"/>
    <property type="match status" value="1"/>
</dbReference>
<dbReference type="InterPro" id="IPR039426">
    <property type="entry name" value="TonB-dep_rcpt-like"/>
</dbReference>